<dbReference type="STRING" id="49186.SAMN05421647_103228"/>
<gene>
    <name evidence="1" type="ORF">SAMN05421647_103228</name>
</gene>
<dbReference type="EMBL" id="FTMN01000003">
    <property type="protein sequence ID" value="SIQ26189.1"/>
    <property type="molecule type" value="Genomic_DNA"/>
</dbReference>
<keyword evidence="2" id="KW-1185">Reference proteome</keyword>
<name>A0A1N6RBE9_9GAMM</name>
<dbReference type="eggNOG" id="ENOG5032RAJ">
    <property type="taxonomic scope" value="Bacteria"/>
</dbReference>
<reference evidence="1 2" key="1">
    <citation type="submission" date="2017-01" db="EMBL/GenBank/DDBJ databases">
        <authorList>
            <person name="Mah S.A."/>
            <person name="Swanson W.J."/>
            <person name="Moy G.W."/>
            <person name="Vacquier V.D."/>
        </authorList>
    </citation>
    <scope>NUCLEOTIDE SEQUENCE [LARGE SCALE GENOMIC DNA]</scope>
    <source>
        <strain evidence="1 2">DSM 7027</strain>
    </source>
</reference>
<dbReference type="AlphaFoldDB" id="A0A1N6RBE9"/>
<dbReference type="RefSeq" id="WP_076462410.1">
    <property type="nucleotide sequence ID" value="NZ_FTMN01000003.1"/>
</dbReference>
<evidence type="ECO:0000313" key="2">
    <source>
        <dbReference type="Proteomes" id="UP000186895"/>
    </source>
</evidence>
<evidence type="ECO:0000313" key="1">
    <source>
        <dbReference type="EMBL" id="SIQ26189.1"/>
    </source>
</evidence>
<proteinExistence type="predicted"/>
<organism evidence="1 2">
    <name type="scientific">Marinobacterium stanieri</name>
    <dbReference type="NCBI Taxonomy" id="49186"/>
    <lineage>
        <taxon>Bacteria</taxon>
        <taxon>Pseudomonadati</taxon>
        <taxon>Pseudomonadota</taxon>
        <taxon>Gammaproteobacteria</taxon>
        <taxon>Oceanospirillales</taxon>
        <taxon>Oceanospirillaceae</taxon>
        <taxon>Marinobacterium</taxon>
    </lineage>
</organism>
<dbReference type="Proteomes" id="UP000186895">
    <property type="component" value="Unassembled WGS sequence"/>
</dbReference>
<accession>A0A1N6RBE9</accession>
<protein>
    <submittedName>
        <fullName evidence="1">Uncharacterized protein</fullName>
    </submittedName>
</protein>
<sequence>MILRPWQWLLVVLLVAGFWVVRMEPPEPALETPLVSVSASPELPGQRMLSNAPSIRKDEYQLRLLAEFAIDARILAREDYSFGRESDLSPWDFALGWGDMARPEVADKFSIRQSGRWYYWRSEQLPIPRRAVETSSANMHLVPASDEVRDQLEALDEGDEISFKGFLIEARGDDGWRWRSSLTREDTGDGACELILVTEVL</sequence>